<dbReference type="Proteomes" id="UP001515500">
    <property type="component" value="Chromosome 19"/>
</dbReference>
<keyword evidence="3" id="KW-0862">Zinc</keyword>
<dbReference type="PROSITE" id="PS50089">
    <property type="entry name" value="ZF_RING_2"/>
    <property type="match status" value="1"/>
</dbReference>
<evidence type="ECO:0000313" key="8">
    <source>
        <dbReference type="RefSeq" id="XP_039146245.1"/>
    </source>
</evidence>
<evidence type="ECO:0000313" key="7">
    <source>
        <dbReference type="Proteomes" id="UP001515500"/>
    </source>
</evidence>
<keyword evidence="5" id="KW-0812">Transmembrane</keyword>
<dbReference type="GeneID" id="120283606"/>
<dbReference type="GO" id="GO:0061630">
    <property type="term" value="F:ubiquitin protein ligase activity"/>
    <property type="evidence" value="ECO:0007669"/>
    <property type="project" value="TreeGrafter"/>
</dbReference>
<dbReference type="SMART" id="SM00184">
    <property type="entry name" value="RING"/>
    <property type="match status" value="1"/>
</dbReference>
<evidence type="ECO:0000256" key="1">
    <source>
        <dbReference type="ARBA" id="ARBA00022723"/>
    </source>
</evidence>
<keyword evidence="1" id="KW-0479">Metal-binding</keyword>
<dbReference type="GO" id="GO:0008270">
    <property type="term" value="F:zinc ion binding"/>
    <property type="evidence" value="ECO:0007669"/>
    <property type="project" value="UniProtKB-KW"/>
</dbReference>
<dbReference type="GO" id="GO:0016567">
    <property type="term" value="P:protein ubiquitination"/>
    <property type="evidence" value="ECO:0007669"/>
    <property type="project" value="TreeGrafter"/>
</dbReference>
<dbReference type="Gene3D" id="3.30.40.10">
    <property type="entry name" value="Zinc/RING finger domain, C3HC4 (zinc finger)"/>
    <property type="match status" value="1"/>
</dbReference>
<dbReference type="InterPro" id="IPR013083">
    <property type="entry name" value="Znf_RING/FYVE/PHD"/>
</dbReference>
<proteinExistence type="predicted"/>
<feature type="domain" description="RING-type" evidence="6">
    <location>
        <begin position="107"/>
        <end position="150"/>
    </location>
</feature>
<evidence type="ECO:0000256" key="5">
    <source>
        <dbReference type="SAM" id="Phobius"/>
    </source>
</evidence>
<evidence type="ECO:0000256" key="3">
    <source>
        <dbReference type="ARBA" id="ARBA00022833"/>
    </source>
</evidence>
<protein>
    <submittedName>
        <fullName evidence="8">E3 ubiquitin-protein ligase RHA1B-like</fullName>
    </submittedName>
</protein>
<organism evidence="7 8">
    <name type="scientific">Dioscorea cayennensis subsp. rotundata</name>
    <name type="common">White Guinea yam</name>
    <name type="synonym">Dioscorea rotundata</name>
    <dbReference type="NCBI Taxonomy" id="55577"/>
    <lineage>
        <taxon>Eukaryota</taxon>
        <taxon>Viridiplantae</taxon>
        <taxon>Streptophyta</taxon>
        <taxon>Embryophyta</taxon>
        <taxon>Tracheophyta</taxon>
        <taxon>Spermatophyta</taxon>
        <taxon>Magnoliopsida</taxon>
        <taxon>Liliopsida</taxon>
        <taxon>Dioscoreales</taxon>
        <taxon>Dioscoreaceae</taxon>
        <taxon>Dioscorea</taxon>
    </lineage>
</organism>
<reference evidence="8" key="1">
    <citation type="submission" date="2025-08" db="UniProtKB">
        <authorList>
            <consortium name="RefSeq"/>
        </authorList>
    </citation>
    <scope>IDENTIFICATION</scope>
</reference>
<keyword evidence="5" id="KW-0472">Membrane</keyword>
<dbReference type="SMART" id="SM00744">
    <property type="entry name" value="RINGv"/>
    <property type="match status" value="1"/>
</dbReference>
<gene>
    <name evidence="8" type="primary">LOC120283606</name>
</gene>
<evidence type="ECO:0000256" key="2">
    <source>
        <dbReference type="ARBA" id="ARBA00022771"/>
    </source>
</evidence>
<evidence type="ECO:0000259" key="6">
    <source>
        <dbReference type="PROSITE" id="PS50089"/>
    </source>
</evidence>
<evidence type="ECO:0000256" key="4">
    <source>
        <dbReference type="PROSITE-ProRule" id="PRU00175"/>
    </source>
</evidence>
<accession>A0AB40D1Y2</accession>
<feature type="transmembrane region" description="Helical" evidence="5">
    <location>
        <begin position="16"/>
        <end position="39"/>
    </location>
</feature>
<dbReference type="SUPFAM" id="SSF57850">
    <property type="entry name" value="RING/U-box"/>
    <property type="match status" value="1"/>
</dbReference>
<keyword evidence="2 4" id="KW-0863">Zinc-finger</keyword>
<dbReference type="RefSeq" id="XP_039146245.1">
    <property type="nucleotide sequence ID" value="XM_039290311.1"/>
</dbReference>
<dbReference type="InterPro" id="IPR011016">
    <property type="entry name" value="Znf_RING-CH"/>
</dbReference>
<dbReference type="PANTHER" id="PTHR45969:SF81">
    <property type="entry name" value="OS08G0157400 PROTEIN"/>
    <property type="match status" value="1"/>
</dbReference>
<dbReference type="InterPro" id="IPR001841">
    <property type="entry name" value="Znf_RING"/>
</dbReference>
<name>A0AB40D1Y2_DIOCR</name>
<dbReference type="Pfam" id="PF13639">
    <property type="entry name" value="zf-RING_2"/>
    <property type="match status" value="1"/>
</dbReference>
<keyword evidence="7" id="KW-1185">Reference proteome</keyword>
<dbReference type="AlphaFoldDB" id="A0AB40D1Y2"/>
<sequence>MGFLLNSEGLMIPKSLLLLLIIIDLIYFSITILLFYLGLYPSYDRPQPPSWEDIQLVFDITPPKSNQASPPFMIKSQLPVLNFATIKQRRWSSMEDGDHDDKEKTMCIVCLGSLEGEDEVRELGNCIHVFHKECLDKWVDIGHHTCPMCRSLLLPSKSSKGDRWRFFSTMVKLW</sequence>
<keyword evidence="5" id="KW-1133">Transmembrane helix</keyword>
<dbReference type="PANTHER" id="PTHR45969">
    <property type="entry name" value="RING ZINC FINGER PROTEIN-RELATED"/>
    <property type="match status" value="1"/>
</dbReference>